<dbReference type="Pfam" id="PF01609">
    <property type="entry name" value="DDE_Tnp_1"/>
    <property type="match status" value="1"/>
</dbReference>
<name>A0ABQ4RUC7_9HYPH</name>
<dbReference type="EMBL" id="BPQP01000017">
    <property type="protein sequence ID" value="GJD93985.1"/>
    <property type="molecule type" value="Genomic_DNA"/>
</dbReference>
<organism evidence="2 3">
    <name type="scientific">Methylobacterium iners</name>
    <dbReference type="NCBI Taxonomy" id="418707"/>
    <lineage>
        <taxon>Bacteria</taxon>
        <taxon>Pseudomonadati</taxon>
        <taxon>Pseudomonadota</taxon>
        <taxon>Alphaproteobacteria</taxon>
        <taxon>Hyphomicrobiales</taxon>
        <taxon>Methylobacteriaceae</taxon>
        <taxon>Methylobacterium</taxon>
    </lineage>
</organism>
<reference evidence="2" key="1">
    <citation type="journal article" date="2021" name="Front. Microbiol.">
        <title>Comprehensive Comparative Genomics and Phenotyping of Methylobacterium Species.</title>
        <authorList>
            <person name="Alessa O."/>
            <person name="Ogura Y."/>
            <person name="Fujitani Y."/>
            <person name="Takami H."/>
            <person name="Hayashi T."/>
            <person name="Sahin N."/>
            <person name="Tani A."/>
        </authorList>
    </citation>
    <scope>NUCLEOTIDE SEQUENCE</scope>
    <source>
        <strain evidence="2">DSM 19015</strain>
    </source>
</reference>
<gene>
    <name evidence="2" type="ORF">OCOJLMKI_1183</name>
</gene>
<proteinExistence type="predicted"/>
<protein>
    <submittedName>
        <fullName evidence="2">IS5 family transposase ISMex42</fullName>
    </submittedName>
</protein>
<evidence type="ECO:0000313" key="3">
    <source>
        <dbReference type="Proteomes" id="UP001055125"/>
    </source>
</evidence>
<dbReference type="InterPro" id="IPR002559">
    <property type="entry name" value="Transposase_11"/>
</dbReference>
<keyword evidence="3" id="KW-1185">Reference proteome</keyword>
<sequence>MIADGLGRAIAFRLASGQAHELPHAVPLLDQLPSMPKWVVGDRGCTSHALREHIWDMGARPAIPPQRHEASVACPNWIYNNRNQVERL</sequence>
<dbReference type="Proteomes" id="UP001055125">
    <property type="component" value="Unassembled WGS sequence"/>
</dbReference>
<evidence type="ECO:0000259" key="1">
    <source>
        <dbReference type="Pfam" id="PF01609"/>
    </source>
</evidence>
<feature type="domain" description="Transposase IS4-like" evidence="1">
    <location>
        <begin position="4"/>
        <end position="77"/>
    </location>
</feature>
<evidence type="ECO:0000313" key="2">
    <source>
        <dbReference type="EMBL" id="GJD93985.1"/>
    </source>
</evidence>
<comment type="caution">
    <text evidence="2">The sequence shown here is derived from an EMBL/GenBank/DDBJ whole genome shotgun (WGS) entry which is preliminary data.</text>
</comment>
<accession>A0ABQ4RUC7</accession>
<reference evidence="2" key="2">
    <citation type="submission" date="2021-08" db="EMBL/GenBank/DDBJ databases">
        <authorList>
            <person name="Tani A."/>
            <person name="Ola A."/>
            <person name="Ogura Y."/>
            <person name="Katsura K."/>
            <person name="Hayashi T."/>
        </authorList>
    </citation>
    <scope>NUCLEOTIDE SEQUENCE</scope>
    <source>
        <strain evidence="2">DSM 19015</strain>
    </source>
</reference>